<dbReference type="InParanoid" id="H0EP58"/>
<evidence type="ECO:0000313" key="1">
    <source>
        <dbReference type="EMBL" id="EHK99747.1"/>
    </source>
</evidence>
<proteinExistence type="predicted"/>
<comment type="caution">
    <text evidence="1">The sequence shown here is derived from an EMBL/GenBank/DDBJ whole genome shotgun (WGS) entry which is preliminary data.</text>
</comment>
<sequence>MFTGIGFEDILDEEGLVVVMYSSLQDVTLLAAIVTSRCSLQCPSEQFYHEVQVDYT</sequence>
<protein>
    <submittedName>
        <fullName evidence="1">Uncharacterized protein</fullName>
    </submittedName>
</protein>
<gene>
    <name evidence="1" type="ORF">M7I_4428</name>
</gene>
<dbReference type="Proteomes" id="UP000005446">
    <property type="component" value="Unassembled WGS sequence"/>
</dbReference>
<organism evidence="1 2">
    <name type="scientific">Glarea lozoyensis (strain ATCC 74030 / MF5533)</name>
    <dbReference type="NCBI Taxonomy" id="1104152"/>
    <lineage>
        <taxon>Eukaryota</taxon>
        <taxon>Fungi</taxon>
        <taxon>Dikarya</taxon>
        <taxon>Ascomycota</taxon>
        <taxon>Pezizomycotina</taxon>
        <taxon>Leotiomycetes</taxon>
        <taxon>Helotiales</taxon>
        <taxon>Helotiaceae</taxon>
        <taxon>Glarea</taxon>
    </lineage>
</organism>
<dbReference type="AlphaFoldDB" id="H0EP58"/>
<reference evidence="1 2" key="1">
    <citation type="journal article" date="2012" name="Eukaryot. Cell">
        <title>Genome sequence of the fungus Glarea lozoyensis: the first genome sequence of a species from the Helotiaceae family.</title>
        <authorList>
            <person name="Youssar L."/>
            <person name="Gruening B.A."/>
            <person name="Erxleben A."/>
            <person name="Guenther S."/>
            <person name="Huettel W."/>
        </authorList>
    </citation>
    <scope>NUCLEOTIDE SEQUENCE [LARGE SCALE GENOMIC DNA]</scope>
    <source>
        <strain evidence="2">ATCC 74030 / MF5533</strain>
    </source>
</reference>
<dbReference type="HOGENOM" id="CLU_3014324_0_0_1"/>
<evidence type="ECO:0000313" key="2">
    <source>
        <dbReference type="Proteomes" id="UP000005446"/>
    </source>
</evidence>
<keyword evidence="2" id="KW-1185">Reference proteome</keyword>
<name>H0EP58_GLAL7</name>
<accession>H0EP58</accession>
<dbReference type="EMBL" id="AGUE01000108">
    <property type="protein sequence ID" value="EHK99747.1"/>
    <property type="molecule type" value="Genomic_DNA"/>
</dbReference>